<dbReference type="PIRSF" id="PIRSF001259">
    <property type="entry name" value="RibA"/>
    <property type="match status" value="1"/>
</dbReference>
<keyword evidence="7 19" id="KW-0686">Riboflavin biosynthesis</keyword>
<keyword evidence="8 19" id="KW-0479">Metal-binding</keyword>
<evidence type="ECO:0000256" key="10">
    <source>
        <dbReference type="ARBA" id="ARBA00022801"/>
    </source>
</evidence>
<feature type="binding site" evidence="19">
    <location>
        <position position="166"/>
    </location>
    <ligand>
        <name>D-ribulose 5-phosphate</name>
        <dbReference type="ChEBI" id="CHEBI:58121"/>
    </ligand>
</feature>
<dbReference type="GO" id="GO:0030145">
    <property type="term" value="F:manganese ion binding"/>
    <property type="evidence" value="ECO:0007669"/>
    <property type="project" value="UniProtKB-UniRule"/>
</dbReference>
<evidence type="ECO:0000259" key="20">
    <source>
        <dbReference type="Pfam" id="PF00925"/>
    </source>
</evidence>
<feature type="binding site" evidence="19">
    <location>
        <begin position="297"/>
        <end position="299"/>
    </location>
    <ligand>
        <name>GTP</name>
        <dbReference type="ChEBI" id="CHEBI:37565"/>
    </ligand>
</feature>
<feature type="binding site" evidence="19">
    <location>
        <position position="31"/>
    </location>
    <ligand>
        <name>Mg(2+)</name>
        <dbReference type="ChEBI" id="CHEBI:18420"/>
        <label>2</label>
    </ligand>
</feature>
<keyword evidence="15 19" id="KW-0456">Lyase</keyword>
<dbReference type="FunFam" id="3.90.870.10:FF:000001">
    <property type="entry name" value="Riboflavin biosynthesis protein RibBA"/>
    <property type="match status" value="1"/>
</dbReference>
<dbReference type="InterPro" id="IPR017945">
    <property type="entry name" value="DHBP_synth_RibB-like_a/b_dom"/>
</dbReference>
<feature type="binding site" evidence="19">
    <location>
        <position position="259"/>
    </location>
    <ligand>
        <name>Zn(2+)</name>
        <dbReference type="ChEBI" id="CHEBI:29105"/>
        <note>catalytic</note>
    </ligand>
</feature>
<dbReference type="HAMAP" id="MF_00179">
    <property type="entry name" value="RibA"/>
    <property type="match status" value="1"/>
</dbReference>
<dbReference type="GO" id="GO:0005525">
    <property type="term" value="F:GTP binding"/>
    <property type="evidence" value="ECO:0007669"/>
    <property type="project" value="UniProtKB-KW"/>
</dbReference>
<dbReference type="SUPFAM" id="SSF55821">
    <property type="entry name" value="YrdC/RibB"/>
    <property type="match status" value="1"/>
</dbReference>
<feature type="site" description="Essential for DHBP synthase activity" evidence="19">
    <location>
        <position position="166"/>
    </location>
</feature>
<proteinExistence type="inferred from homology"/>
<keyword evidence="22" id="KW-1185">Reference proteome</keyword>
<dbReference type="GO" id="GO:0009231">
    <property type="term" value="P:riboflavin biosynthetic process"/>
    <property type="evidence" value="ECO:0007669"/>
    <property type="project" value="UniProtKB-UniRule"/>
</dbReference>
<dbReference type="NCBIfam" id="TIGR00506">
    <property type="entry name" value="ribB"/>
    <property type="match status" value="1"/>
</dbReference>
<comment type="catalytic activity">
    <reaction evidence="18 19">
        <text>GTP + 4 H2O = 2,5-diamino-6-hydroxy-4-(5-phosphoribosylamino)-pyrimidine + formate + 2 phosphate + 3 H(+)</text>
        <dbReference type="Rhea" id="RHEA:23704"/>
        <dbReference type="ChEBI" id="CHEBI:15377"/>
        <dbReference type="ChEBI" id="CHEBI:15378"/>
        <dbReference type="ChEBI" id="CHEBI:15740"/>
        <dbReference type="ChEBI" id="CHEBI:37565"/>
        <dbReference type="ChEBI" id="CHEBI:43474"/>
        <dbReference type="ChEBI" id="CHEBI:58614"/>
        <dbReference type="EC" id="3.5.4.25"/>
    </reaction>
</comment>
<dbReference type="SUPFAM" id="SSF142695">
    <property type="entry name" value="RibA-like"/>
    <property type="match status" value="1"/>
</dbReference>
<feature type="binding site" evidence="19">
    <location>
        <position position="35"/>
    </location>
    <ligand>
        <name>D-ribulose 5-phosphate</name>
        <dbReference type="ChEBI" id="CHEBI:58121"/>
    </ligand>
</feature>
<feature type="domain" description="GTP cyclohydrolase II" evidence="20">
    <location>
        <begin position="210"/>
        <end position="375"/>
    </location>
</feature>
<dbReference type="HAMAP" id="MF_01283">
    <property type="entry name" value="RibBA"/>
    <property type="match status" value="1"/>
</dbReference>
<feature type="region of interest" description="DHBP synthase" evidence="19">
    <location>
        <begin position="1"/>
        <end position="203"/>
    </location>
</feature>
<dbReference type="EMBL" id="RZNY01000003">
    <property type="protein sequence ID" value="RUT47711.1"/>
    <property type="molecule type" value="Genomic_DNA"/>
</dbReference>
<dbReference type="CDD" id="cd00641">
    <property type="entry name" value="GTP_cyclohydro2"/>
    <property type="match status" value="1"/>
</dbReference>
<feature type="binding site" evidence="19">
    <location>
        <position position="145"/>
    </location>
    <ligand>
        <name>Mg(2+)</name>
        <dbReference type="ChEBI" id="CHEBI:18420"/>
        <label>2</label>
    </ligand>
</feature>
<dbReference type="EC" id="3.5.4.25" evidence="19"/>
<dbReference type="FunFam" id="3.40.50.10990:FF:000001">
    <property type="entry name" value="Riboflavin biosynthesis protein RibBA"/>
    <property type="match status" value="1"/>
</dbReference>
<comment type="cofactor">
    <cofactor evidence="2">
        <name>Mn(2+)</name>
        <dbReference type="ChEBI" id="CHEBI:29035"/>
    </cofactor>
</comment>
<dbReference type="GO" id="GO:0008686">
    <property type="term" value="F:3,4-dihydroxy-2-butanone-4-phosphate synthase activity"/>
    <property type="evidence" value="ECO:0007669"/>
    <property type="project" value="UniProtKB-UniRule"/>
</dbReference>
<feature type="binding site" evidence="19">
    <location>
        <position position="354"/>
    </location>
    <ligand>
        <name>GTP</name>
        <dbReference type="ChEBI" id="CHEBI:37565"/>
    </ligand>
</feature>
<dbReference type="Pfam" id="PF00926">
    <property type="entry name" value="DHBP_synthase"/>
    <property type="match status" value="1"/>
</dbReference>
<gene>
    <name evidence="19" type="primary">ribBA</name>
    <name evidence="21" type="ORF">EJP82_04860</name>
</gene>
<protein>
    <recommendedName>
        <fullName evidence="19">Riboflavin biosynthesis protein RibBA</fullName>
    </recommendedName>
    <domain>
        <recommendedName>
            <fullName evidence="19">3,4-dihydroxy-2-butanone 4-phosphate synthase</fullName>
            <shortName evidence="19">DHBP synthase</shortName>
            <ecNumber evidence="19">4.1.99.12</ecNumber>
        </recommendedName>
    </domain>
    <domain>
        <recommendedName>
            <fullName evidence="19">GTP cyclohydrolase-2</fullName>
            <ecNumber evidence="19">3.5.4.25</ecNumber>
        </recommendedName>
        <alternativeName>
            <fullName evidence="19">GTP cyclohydrolase II</fullName>
        </alternativeName>
    </domain>
</protein>
<feature type="binding site" evidence="19">
    <location>
        <position position="319"/>
    </location>
    <ligand>
        <name>GTP</name>
        <dbReference type="ChEBI" id="CHEBI:37565"/>
    </ligand>
</feature>
<comment type="function">
    <text evidence="17 19">Catalyzes the conversion of GTP to 2,5-diamino-6-ribosylamino-4(3H)-pyrimidinone 5'-phosphate (DARP), formate and pyrophosphate.</text>
</comment>
<feature type="active site" description="Nucleophile; for GTP cyclohydrolase activity" evidence="19">
    <location>
        <position position="333"/>
    </location>
</feature>
<dbReference type="RefSeq" id="WP_127190909.1">
    <property type="nucleotide sequence ID" value="NZ_JAUSSS010000002.1"/>
</dbReference>
<dbReference type="Pfam" id="PF00925">
    <property type="entry name" value="GTP_cyclohydro2"/>
    <property type="match status" value="1"/>
</dbReference>
<organism evidence="21 22">
    <name type="scientific">Paenibacillus anaericanus</name>
    <dbReference type="NCBI Taxonomy" id="170367"/>
    <lineage>
        <taxon>Bacteria</taxon>
        <taxon>Bacillati</taxon>
        <taxon>Bacillota</taxon>
        <taxon>Bacilli</taxon>
        <taxon>Bacillales</taxon>
        <taxon>Paenibacillaceae</taxon>
        <taxon>Paenibacillus</taxon>
    </lineage>
</organism>
<dbReference type="NCBIfam" id="NF001591">
    <property type="entry name" value="PRK00393.1"/>
    <property type="match status" value="1"/>
</dbReference>
<keyword evidence="9 19" id="KW-0547">Nucleotide-binding</keyword>
<name>A0A433YCU9_9BACL</name>
<feature type="binding site" evidence="19">
    <location>
        <begin position="254"/>
        <end position="258"/>
    </location>
    <ligand>
        <name>GTP</name>
        <dbReference type="ChEBI" id="CHEBI:37565"/>
    </ligand>
</feature>
<evidence type="ECO:0000256" key="16">
    <source>
        <dbReference type="ARBA" id="ARBA00023268"/>
    </source>
</evidence>
<dbReference type="PANTHER" id="PTHR21327:SF18">
    <property type="entry name" value="3,4-DIHYDROXY-2-BUTANONE 4-PHOSPHATE SYNTHASE"/>
    <property type="match status" value="1"/>
</dbReference>
<evidence type="ECO:0000256" key="11">
    <source>
        <dbReference type="ARBA" id="ARBA00022833"/>
    </source>
</evidence>
<dbReference type="NCBIfam" id="TIGR00505">
    <property type="entry name" value="ribA"/>
    <property type="match status" value="1"/>
</dbReference>
<keyword evidence="12 19" id="KW-0460">Magnesium</keyword>
<feature type="binding site" evidence="19">
    <location>
        <begin position="142"/>
        <end position="146"/>
    </location>
    <ligand>
        <name>D-ribulose 5-phosphate</name>
        <dbReference type="ChEBI" id="CHEBI:58121"/>
    </ligand>
</feature>
<dbReference type="GO" id="GO:0005829">
    <property type="term" value="C:cytosol"/>
    <property type="evidence" value="ECO:0007669"/>
    <property type="project" value="TreeGrafter"/>
</dbReference>
<keyword evidence="14 19" id="KW-0464">Manganese</keyword>
<dbReference type="NCBIfam" id="NF006803">
    <property type="entry name" value="PRK09311.1"/>
    <property type="match status" value="1"/>
</dbReference>
<comment type="cofactor">
    <cofactor evidence="19">
        <name>Mg(2+)</name>
        <dbReference type="ChEBI" id="CHEBI:18420"/>
    </cofactor>
    <cofactor evidence="19">
        <name>Mn(2+)</name>
        <dbReference type="ChEBI" id="CHEBI:29035"/>
    </cofactor>
    <text evidence="19">Binds 2 divalent metal cations per subunit. Magnesium or manganese.</text>
</comment>
<comment type="catalytic activity">
    <reaction evidence="1 19">
        <text>D-ribulose 5-phosphate = (2S)-2-hydroxy-3-oxobutyl phosphate + formate + H(+)</text>
        <dbReference type="Rhea" id="RHEA:18457"/>
        <dbReference type="ChEBI" id="CHEBI:15378"/>
        <dbReference type="ChEBI" id="CHEBI:15740"/>
        <dbReference type="ChEBI" id="CHEBI:58121"/>
        <dbReference type="ChEBI" id="CHEBI:58830"/>
        <dbReference type="EC" id="4.1.99.12"/>
    </reaction>
</comment>
<dbReference type="UniPathway" id="UPA00275">
    <property type="reaction ID" value="UER00399"/>
</dbReference>
<evidence type="ECO:0000256" key="7">
    <source>
        <dbReference type="ARBA" id="ARBA00022619"/>
    </source>
</evidence>
<sequence>MNDIQLDQVEEAIYDLMRGKVVIVVDDEDRENEGDFIALAEKATPEVINFMISQGRGLVCLPITQERAEELDLQPMVAQNTDYHGTAFTVSIDHKDTTTGISAYERSATVKGIMDPNAKPSDFRRPGHMFPLIAKKGGVLRRAGHTEAAVDLARMCGAYPAAVICEVIKEDGTMARLPDLAEMAETFDLKLISIKDLIHYRNEKEKLVTREVEVQMPTDYGEFKAIAYTNDVDAKENVALVMGEIDSEKPILVRVHSECLTGDVFHSHRCDCGPQFEAALRQIKEAGNGVLLYMRQEGRGIGLVNKLKAYKLQEQGLDTVDANLELGFPADLRDYGIGAQILKDLGVRKIRLMTNNPRKIKGLEGYGLEVVERVPIQIKENQNNSNYLHVKQSKLGHLLEFDDLEQDESAKV</sequence>
<evidence type="ECO:0000313" key="21">
    <source>
        <dbReference type="EMBL" id="RUT47711.1"/>
    </source>
</evidence>
<evidence type="ECO:0000256" key="13">
    <source>
        <dbReference type="ARBA" id="ARBA00023134"/>
    </source>
</evidence>
<dbReference type="InterPro" id="IPR016299">
    <property type="entry name" value="Riboflavin_synth_RibBA"/>
</dbReference>
<feature type="binding site" evidence="19">
    <location>
        <position position="275"/>
    </location>
    <ligand>
        <name>GTP</name>
        <dbReference type="ChEBI" id="CHEBI:37565"/>
    </ligand>
</feature>
<evidence type="ECO:0000256" key="9">
    <source>
        <dbReference type="ARBA" id="ARBA00022741"/>
    </source>
</evidence>
<keyword evidence="10 19" id="KW-0378">Hydrolase</keyword>
<comment type="cofactor">
    <cofactor evidence="19">
        <name>Zn(2+)</name>
        <dbReference type="ChEBI" id="CHEBI:29105"/>
    </cofactor>
    <text evidence="19">Binds 1 zinc ion per subunit.</text>
</comment>
<feature type="site" description="Essential for DHBP synthase activity" evidence="19">
    <location>
        <position position="128"/>
    </location>
</feature>
<evidence type="ECO:0000256" key="19">
    <source>
        <dbReference type="HAMAP-Rule" id="MF_01283"/>
    </source>
</evidence>
<evidence type="ECO:0000256" key="14">
    <source>
        <dbReference type="ARBA" id="ARBA00023211"/>
    </source>
</evidence>
<feature type="binding site" evidence="19">
    <location>
        <position position="272"/>
    </location>
    <ligand>
        <name>Zn(2+)</name>
        <dbReference type="ChEBI" id="CHEBI:29105"/>
        <note>catalytic</note>
    </ligand>
</feature>
<dbReference type="AlphaFoldDB" id="A0A433YCU9"/>
<comment type="pathway">
    <text evidence="5 19">Cofactor biosynthesis; riboflavin biosynthesis; 2-hydroxy-3-oxobutyl phosphate from D-ribulose 5-phosphate: step 1/1.</text>
</comment>
<comment type="similarity">
    <text evidence="6 19">In the N-terminal section; belongs to the DHBP synthase family.</text>
</comment>
<evidence type="ECO:0000256" key="18">
    <source>
        <dbReference type="ARBA" id="ARBA00049295"/>
    </source>
</evidence>
<feature type="binding site" evidence="19">
    <location>
        <position position="359"/>
    </location>
    <ligand>
        <name>GTP</name>
        <dbReference type="ChEBI" id="CHEBI:37565"/>
    </ligand>
</feature>
<evidence type="ECO:0000256" key="12">
    <source>
        <dbReference type="ARBA" id="ARBA00022842"/>
    </source>
</evidence>
<evidence type="ECO:0000256" key="1">
    <source>
        <dbReference type="ARBA" id="ARBA00000141"/>
    </source>
</evidence>
<dbReference type="EC" id="4.1.99.12" evidence="19"/>
<comment type="caution">
    <text evidence="21">The sequence shown here is derived from an EMBL/GenBank/DDBJ whole genome shotgun (WGS) entry which is preliminary data.</text>
</comment>
<dbReference type="GO" id="GO:0000287">
    <property type="term" value="F:magnesium ion binding"/>
    <property type="evidence" value="ECO:0007669"/>
    <property type="project" value="UniProtKB-UniRule"/>
</dbReference>
<evidence type="ECO:0000256" key="3">
    <source>
        <dbReference type="ARBA" id="ARBA00002284"/>
    </source>
</evidence>
<keyword evidence="11 19" id="KW-0862">Zinc</keyword>
<accession>A0A433YCU9</accession>
<dbReference type="InterPro" id="IPR000926">
    <property type="entry name" value="RibA"/>
</dbReference>
<feature type="binding site" evidence="19">
    <location>
        <position position="31"/>
    </location>
    <ligand>
        <name>Mg(2+)</name>
        <dbReference type="ChEBI" id="CHEBI:18420"/>
        <label>1</label>
    </ligand>
</feature>
<dbReference type="Gene3D" id="3.90.870.10">
    <property type="entry name" value="DHBP synthase"/>
    <property type="match status" value="1"/>
</dbReference>
<dbReference type="InterPro" id="IPR000422">
    <property type="entry name" value="DHBP_synthase_RibB"/>
</dbReference>
<evidence type="ECO:0000256" key="2">
    <source>
        <dbReference type="ARBA" id="ARBA00001936"/>
    </source>
</evidence>
<dbReference type="PANTHER" id="PTHR21327">
    <property type="entry name" value="GTP CYCLOHYDROLASE II-RELATED"/>
    <property type="match status" value="1"/>
</dbReference>
<evidence type="ECO:0000313" key="22">
    <source>
        <dbReference type="Proteomes" id="UP000279446"/>
    </source>
</evidence>
<dbReference type="InterPro" id="IPR032677">
    <property type="entry name" value="GTP_cyclohydro_II"/>
</dbReference>
<dbReference type="GO" id="GO:0008270">
    <property type="term" value="F:zinc ion binding"/>
    <property type="evidence" value="ECO:0007669"/>
    <property type="project" value="UniProtKB-UniRule"/>
</dbReference>
<dbReference type="InterPro" id="IPR036144">
    <property type="entry name" value="RibA-like_sf"/>
</dbReference>
<evidence type="ECO:0000256" key="6">
    <source>
        <dbReference type="ARBA" id="ARBA00005520"/>
    </source>
</evidence>
<feature type="region of interest" description="GTP cyclohydrolase II" evidence="19">
    <location>
        <begin position="204"/>
        <end position="412"/>
    </location>
</feature>
<dbReference type="Proteomes" id="UP000279446">
    <property type="component" value="Unassembled WGS sequence"/>
</dbReference>
<comment type="similarity">
    <text evidence="19">In the C-terminal section; belongs to the GTP cyclohydrolase II family.</text>
</comment>
<keyword evidence="16 19" id="KW-0511">Multifunctional enzyme</keyword>
<evidence type="ECO:0000256" key="4">
    <source>
        <dbReference type="ARBA" id="ARBA00004853"/>
    </source>
</evidence>
<comment type="pathway">
    <text evidence="4 19">Cofactor biosynthesis; riboflavin biosynthesis; 5-amino-6-(D-ribitylamino)uracil from GTP: step 1/4.</text>
</comment>
<comment type="function">
    <text evidence="3 19">Catalyzes the conversion of D-ribulose 5-phosphate to formate and 3,4-dihydroxy-2-butanone 4-phosphate.</text>
</comment>
<dbReference type="OrthoDB" id="9793111at2"/>
<reference evidence="21 22" key="1">
    <citation type="submission" date="2018-12" db="EMBL/GenBank/DDBJ databases">
        <authorList>
            <person name="Sun L."/>
            <person name="Chen Z."/>
        </authorList>
    </citation>
    <scope>NUCLEOTIDE SEQUENCE [LARGE SCALE GENOMIC DNA]</scope>
    <source>
        <strain evidence="21 22">DSM 15890</strain>
    </source>
</reference>
<evidence type="ECO:0000256" key="5">
    <source>
        <dbReference type="ARBA" id="ARBA00004904"/>
    </source>
</evidence>
<evidence type="ECO:0000256" key="15">
    <source>
        <dbReference type="ARBA" id="ARBA00023239"/>
    </source>
</evidence>
<feature type="binding site" evidence="19">
    <location>
        <position position="270"/>
    </location>
    <ligand>
        <name>Zn(2+)</name>
        <dbReference type="ChEBI" id="CHEBI:29105"/>
        <note>catalytic</note>
    </ligand>
</feature>
<evidence type="ECO:0000256" key="8">
    <source>
        <dbReference type="ARBA" id="ARBA00022723"/>
    </source>
</evidence>
<dbReference type="GO" id="GO:0003935">
    <property type="term" value="F:GTP cyclohydrolase II activity"/>
    <property type="evidence" value="ECO:0007669"/>
    <property type="project" value="UniProtKB-UniRule"/>
</dbReference>
<dbReference type="Gene3D" id="3.40.50.10990">
    <property type="entry name" value="GTP cyclohydrolase II"/>
    <property type="match status" value="1"/>
</dbReference>
<keyword evidence="13 19" id="KW-0342">GTP-binding</keyword>
<feature type="active site" description="Proton acceptor; for GTP cyclohydrolase activity" evidence="19">
    <location>
        <position position="331"/>
    </location>
</feature>
<feature type="binding site" evidence="19">
    <location>
        <begin position="30"/>
        <end position="31"/>
    </location>
    <ligand>
        <name>D-ribulose 5-phosphate</name>
        <dbReference type="ChEBI" id="CHEBI:58121"/>
    </ligand>
</feature>
<evidence type="ECO:0000256" key="17">
    <source>
        <dbReference type="ARBA" id="ARBA00043932"/>
    </source>
</evidence>
<dbReference type="HAMAP" id="MF_00180">
    <property type="entry name" value="RibB"/>
    <property type="match status" value="1"/>
</dbReference>